<dbReference type="PANTHER" id="PTHR33993:SF1">
    <property type="entry name" value="GLYOXALASE FAMILY PROTEIN"/>
    <property type="match status" value="1"/>
</dbReference>
<protein>
    <submittedName>
        <fullName evidence="2">VOC family protein</fullName>
    </submittedName>
</protein>
<keyword evidence="3" id="KW-1185">Reference proteome</keyword>
<dbReference type="Proteomes" id="UP001055429">
    <property type="component" value="Chromosome"/>
</dbReference>
<sequence length="113" mass="12339">MREDGKLDYLELPATDLGATRAFYADAFGWTFQDYGPTYAAFDQGLDGGFDADPAERTRTPLPVLYAHDLEAMLAKVQAAGGTVARPIYAFPGGRRFHFTDPAGTELAVWSET</sequence>
<organism evidence="2 3">
    <name type="scientific">Brevundimonas albigilva</name>
    <dbReference type="NCBI Taxonomy" id="1312364"/>
    <lineage>
        <taxon>Bacteria</taxon>
        <taxon>Pseudomonadati</taxon>
        <taxon>Pseudomonadota</taxon>
        <taxon>Alphaproteobacteria</taxon>
        <taxon>Caulobacterales</taxon>
        <taxon>Caulobacteraceae</taxon>
        <taxon>Brevundimonas</taxon>
    </lineage>
</organism>
<reference evidence="2" key="1">
    <citation type="submission" date="2022-05" db="EMBL/GenBank/DDBJ databases">
        <title>Brevundimonas albigilva TT17 genome sequence.</title>
        <authorList>
            <person name="Lee K."/>
            <person name="Son H."/>
        </authorList>
    </citation>
    <scope>NUCLEOTIDE SEQUENCE</scope>
    <source>
        <strain evidence="2">TT17</strain>
    </source>
</reference>
<dbReference type="SUPFAM" id="SSF54593">
    <property type="entry name" value="Glyoxalase/Bleomycin resistance protein/Dihydroxybiphenyl dioxygenase"/>
    <property type="match status" value="1"/>
</dbReference>
<dbReference type="InterPro" id="IPR052164">
    <property type="entry name" value="Anthracycline_SecMetBiosynth"/>
</dbReference>
<feature type="domain" description="VOC" evidence="1">
    <location>
        <begin position="6"/>
        <end position="112"/>
    </location>
</feature>
<dbReference type="PANTHER" id="PTHR33993">
    <property type="entry name" value="GLYOXALASE-RELATED"/>
    <property type="match status" value="1"/>
</dbReference>
<evidence type="ECO:0000313" key="2">
    <source>
        <dbReference type="EMBL" id="URI16378.1"/>
    </source>
</evidence>
<dbReference type="InterPro" id="IPR004360">
    <property type="entry name" value="Glyas_Fos-R_dOase_dom"/>
</dbReference>
<dbReference type="CDD" id="cd07247">
    <property type="entry name" value="SgaA_N_like"/>
    <property type="match status" value="1"/>
</dbReference>
<evidence type="ECO:0000313" key="3">
    <source>
        <dbReference type="Proteomes" id="UP001055429"/>
    </source>
</evidence>
<proteinExistence type="predicted"/>
<dbReference type="InterPro" id="IPR037523">
    <property type="entry name" value="VOC_core"/>
</dbReference>
<dbReference type="Pfam" id="PF00903">
    <property type="entry name" value="Glyoxalase"/>
    <property type="match status" value="1"/>
</dbReference>
<dbReference type="Gene3D" id="3.10.180.10">
    <property type="entry name" value="2,3-Dihydroxybiphenyl 1,2-Dioxygenase, domain 1"/>
    <property type="match status" value="1"/>
</dbReference>
<name>A0ABY4SQ58_9CAUL</name>
<dbReference type="PROSITE" id="PS51819">
    <property type="entry name" value="VOC"/>
    <property type="match status" value="1"/>
</dbReference>
<accession>A0ABY4SQ58</accession>
<gene>
    <name evidence="2" type="ORF">M8231_05175</name>
</gene>
<evidence type="ECO:0000259" key="1">
    <source>
        <dbReference type="PROSITE" id="PS51819"/>
    </source>
</evidence>
<dbReference type="InterPro" id="IPR029068">
    <property type="entry name" value="Glyas_Bleomycin-R_OHBP_Dase"/>
</dbReference>
<dbReference type="RefSeq" id="WP_249750919.1">
    <property type="nucleotide sequence ID" value="NZ_CP097298.1"/>
</dbReference>
<dbReference type="EMBL" id="CP097649">
    <property type="protein sequence ID" value="URI16378.1"/>
    <property type="molecule type" value="Genomic_DNA"/>
</dbReference>